<evidence type="ECO:0000256" key="1">
    <source>
        <dbReference type="ARBA" id="ARBA00023125"/>
    </source>
</evidence>
<dbReference type="InterPro" id="IPR009057">
    <property type="entry name" value="Homeodomain-like_sf"/>
</dbReference>
<proteinExistence type="predicted"/>
<dbReference type="InterPro" id="IPR036271">
    <property type="entry name" value="Tet_transcr_reg_TetR-rel_C_sf"/>
</dbReference>
<dbReference type="InterPro" id="IPR050109">
    <property type="entry name" value="HTH-type_TetR-like_transc_reg"/>
</dbReference>
<dbReference type="AlphaFoldDB" id="A0AAU7JFE2"/>
<evidence type="ECO:0000256" key="2">
    <source>
        <dbReference type="PROSITE-ProRule" id="PRU00335"/>
    </source>
</evidence>
<name>A0AAU7JFE2_9HYPH</name>
<keyword evidence="1 2" id="KW-0238">DNA-binding</keyword>
<evidence type="ECO:0000313" key="4">
    <source>
        <dbReference type="EMBL" id="XBO38789.1"/>
    </source>
</evidence>
<dbReference type="PANTHER" id="PTHR30328:SF54">
    <property type="entry name" value="HTH-TYPE TRANSCRIPTIONAL REPRESSOR SCO4008"/>
    <property type="match status" value="1"/>
</dbReference>
<dbReference type="SUPFAM" id="SSF48498">
    <property type="entry name" value="Tetracyclin repressor-like, C-terminal domain"/>
    <property type="match status" value="1"/>
</dbReference>
<dbReference type="PROSITE" id="PS50977">
    <property type="entry name" value="HTH_TETR_2"/>
    <property type="match status" value="1"/>
</dbReference>
<dbReference type="EMBL" id="CP157484">
    <property type="protein sequence ID" value="XBO38789.1"/>
    <property type="molecule type" value="Genomic_DNA"/>
</dbReference>
<dbReference type="InterPro" id="IPR001647">
    <property type="entry name" value="HTH_TetR"/>
</dbReference>
<reference evidence="4" key="1">
    <citation type="submission" date="2024-05" db="EMBL/GenBank/DDBJ databases">
        <authorList>
            <person name="Kim S."/>
            <person name="Heo J."/>
            <person name="Choi H."/>
            <person name="Choi Y."/>
            <person name="Kwon S.-W."/>
            <person name="Kim Y."/>
        </authorList>
    </citation>
    <scope>NUCLEOTIDE SEQUENCE</scope>
    <source>
        <strain evidence="4">KACC 23698</strain>
    </source>
</reference>
<accession>A0AAU7JFE2</accession>
<organism evidence="4">
    <name type="scientific">Alsobacter sp. KACC 23698</name>
    <dbReference type="NCBI Taxonomy" id="3149229"/>
    <lineage>
        <taxon>Bacteria</taxon>
        <taxon>Pseudomonadati</taxon>
        <taxon>Pseudomonadota</taxon>
        <taxon>Alphaproteobacteria</taxon>
        <taxon>Hyphomicrobiales</taxon>
        <taxon>Alsobacteraceae</taxon>
        <taxon>Alsobacter</taxon>
    </lineage>
</organism>
<protein>
    <submittedName>
        <fullName evidence="4">TetR family transcriptional regulator</fullName>
    </submittedName>
</protein>
<dbReference type="Gene3D" id="1.10.357.10">
    <property type="entry name" value="Tetracycline Repressor, domain 2"/>
    <property type="match status" value="1"/>
</dbReference>
<gene>
    <name evidence="4" type="ORF">ABEG18_24365</name>
</gene>
<sequence length="210" mass="23270">MTERVSRAADFTRRRLIEAGLARFARHGFDGASVRAIAEDAQANQAAIKYHFGNKDGLYREVLLEAFATFERFNALDDEALAQLTPPQALEAFLRQNLSAILSASDLRHPLGVVNWEIVNRTPVFTQVVATHRIPVFEAARRIVGLFQPGLSAEEAALTAVWLVNQPFIFVRNAEQMRHPPVSVTLDEAGVERLGTVLTRLVRGGLEARA</sequence>
<dbReference type="Pfam" id="PF00440">
    <property type="entry name" value="TetR_N"/>
    <property type="match status" value="1"/>
</dbReference>
<dbReference type="SUPFAM" id="SSF46689">
    <property type="entry name" value="Homeodomain-like"/>
    <property type="match status" value="1"/>
</dbReference>
<feature type="domain" description="HTH tetR-type" evidence="3">
    <location>
        <begin position="10"/>
        <end position="70"/>
    </location>
</feature>
<dbReference type="GO" id="GO:0003677">
    <property type="term" value="F:DNA binding"/>
    <property type="evidence" value="ECO:0007669"/>
    <property type="project" value="UniProtKB-UniRule"/>
</dbReference>
<dbReference type="PANTHER" id="PTHR30328">
    <property type="entry name" value="TRANSCRIPTIONAL REPRESSOR"/>
    <property type="match status" value="1"/>
</dbReference>
<dbReference type="RefSeq" id="WP_406855628.1">
    <property type="nucleotide sequence ID" value="NZ_CP157484.1"/>
</dbReference>
<feature type="DNA-binding region" description="H-T-H motif" evidence="2">
    <location>
        <begin position="33"/>
        <end position="52"/>
    </location>
</feature>
<evidence type="ECO:0000259" key="3">
    <source>
        <dbReference type="PROSITE" id="PS50977"/>
    </source>
</evidence>